<feature type="compositionally biased region" description="Polar residues" evidence="1">
    <location>
        <begin position="25"/>
        <end position="38"/>
    </location>
</feature>
<keyword evidence="4" id="KW-1185">Reference proteome</keyword>
<gene>
    <name evidence="3" type="ORF">NPX13_g7919</name>
</gene>
<evidence type="ECO:0000256" key="2">
    <source>
        <dbReference type="SAM" id="Phobius"/>
    </source>
</evidence>
<dbReference type="Proteomes" id="UP001148614">
    <property type="component" value="Unassembled WGS sequence"/>
</dbReference>
<proteinExistence type="predicted"/>
<feature type="transmembrane region" description="Helical" evidence="2">
    <location>
        <begin position="190"/>
        <end position="211"/>
    </location>
</feature>
<keyword evidence="2" id="KW-1133">Transmembrane helix</keyword>
<evidence type="ECO:0000313" key="4">
    <source>
        <dbReference type="Proteomes" id="UP001148614"/>
    </source>
</evidence>
<dbReference type="EMBL" id="JANPWZ010001645">
    <property type="protein sequence ID" value="KAJ3564222.1"/>
    <property type="molecule type" value="Genomic_DNA"/>
</dbReference>
<organism evidence="3 4">
    <name type="scientific">Xylaria arbuscula</name>
    <dbReference type="NCBI Taxonomy" id="114810"/>
    <lineage>
        <taxon>Eukaryota</taxon>
        <taxon>Fungi</taxon>
        <taxon>Dikarya</taxon>
        <taxon>Ascomycota</taxon>
        <taxon>Pezizomycotina</taxon>
        <taxon>Sordariomycetes</taxon>
        <taxon>Xylariomycetidae</taxon>
        <taxon>Xylariales</taxon>
        <taxon>Xylariaceae</taxon>
        <taxon>Xylaria</taxon>
    </lineage>
</organism>
<evidence type="ECO:0000313" key="3">
    <source>
        <dbReference type="EMBL" id="KAJ3564222.1"/>
    </source>
</evidence>
<accession>A0A9W8N9R2</accession>
<name>A0A9W8N9R2_9PEZI</name>
<sequence length="573" mass="62785">MQPANIPDEDPSASELGYDIIGTDGESQAESVASSFDYQKSDDIHSLTGTDVDTDSSDDEETNMHETTISDATVVDYPRHDEADEAAEAEALDMVNKSLESPTSLSLTNFGPFTASSPPGCILPTEPTAPIRSQSSVHSKALCEPEEALAASSKKGEADFARYLRESRVAELIFDLFCESRNFISQKRRLLITLSSLIVFYGLAMATKSLLLSSMPRELLTVPVASVSVAVPFSSHKPTPSFSTSIPTLSQTYECLHAASSSKSAAPTPSGKDNTQADVATVPELAPICSAELSGRDEIVVRIPPAIKSNWLAKEAILIAVSRGLEDIPTKVSSIDVGFAIRVPLKQAHGVLLVTIATTRKPFVNESFRINFGNHRFTEALDAGKQLVRDFAQRVVGTVNGTTSWVEETYIPAFDVVSQQVYNQTTSVSGSVLHGLQDITDLLMSIPRHVIAQMQSTLDAQSLRRRASQLQLELAQEVQDVYGELRMAVLTSQINSKLMWLALQGKTEEHGKYLHKAELYCKEQRARVESARVERAERTKKQIRAWRERDGPIPQQTTAFWHTMGAWAGLEGW</sequence>
<keyword evidence="2" id="KW-0472">Membrane</keyword>
<dbReference type="AlphaFoldDB" id="A0A9W8N9R2"/>
<keyword evidence="2" id="KW-0812">Transmembrane</keyword>
<feature type="region of interest" description="Disordered" evidence="1">
    <location>
        <begin position="1"/>
        <end position="64"/>
    </location>
</feature>
<evidence type="ECO:0000256" key="1">
    <source>
        <dbReference type="SAM" id="MobiDB-lite"/>
    </source>
</evidence>
<dbReference type="VEuPathDB" id="FungiDB:F4678DRAFT_224579"/>
<protein>
    <submittedName>
        <fullName evidence="3">Uncharacterized protein</fullName>
    </submittedName>
</protein>
<reference evidence="3" key="1">
    <citation type="submission" date="2022-07" db="EMBL/GenBank/DDBJ databases">
        <title>Genome Sequence of Xylaria arbuscula.</title>
        <authorList>
            <person name="Buettner E."/>
        </authorList>
    </citation>
    <scope>NUCLEOTIDE SEQUENCE</scope>
    <source>
        <strain evidence="3">VT107</strain>
    </source>
</reference>
<comment type="caution">
    <text evidence="3">The sequence shown here is derived from an EMBL/GenBank/DDBJ whole genome shotgun (WGS) entry which is preliminary data.</text>
</comment>
<feature type="compositionally biased region" description="Acidic residues" evidence="1">
    <location>
        <begin position="52"/>
        <end position="61"/>
    </location>
</feature>